<reference evidence="3 4" key="2">
    <citation type="submission" date="2008-10" db="EMBL/GenBank/DDBJ databases">
        <title>Draft genome sequence of Clostridium hiranonis (DSM 13275).</title>
        <authorList>
            <person name="Sudarsanam P."/>
            <person name="Ley R."/>
            <person name="Guruge J."/>
            <person name="Turnbaugh P.J."/>
            <person name="Mahowald M."/>
            <person name="Liep D."/>
            <person name="Gordon J."/>
        </authorList>
    </citation>
    <scope>NUCLEOTIDE SEQUENCE [LARGE SCALE GENOMIC DNA]</scope>
    <source>
        <strain evidence="3 4">DSM 13275</strain>
    </source>
</reference>
<dbReference type="InterPro" id="IPR038765">
    <property type="entry name" value="Papain-like_cys_pep_sf"/>
</dbReference>
<feature type="chain" id="PRO_5002845085" evidence="1">
    <location>
        <begin position="28"/>
        <end position="783"/>
    </location>
</feature>
<dbReference type="Gene3D" id="3.90.70.10">
    <property type="entry name" value="Cysteine proteinases"/>
    <property type="match status" value="1"/>
</dbReference>
<protein>
    <submittedName>
        <fullName evidence="3">Papain family cysteine protease</fullName>
    </submittedName>
</protein>
<evidence type="ECO:0000313" key="3">
    <source>
        <dbReference type="EMBL" id="EEA84168.1"/>
    </source>
</evidence>
<dbReference type="GO" id="GO:0008234">
    <property type="term" value="F:cysteine-type peptidase activity"/>
    <property type="evidence" value="ECO:0007669"/>
    <property type="project" value="InterPro"/>
</dbReference>
<evidence type="ECO:0000256" key="1">
    <source>
        <dbReference type="SAM" id="SignalP"/>
    </source>
</evidence>
<dbReference type="Pfam" id="PF18560">
    <property type="entry name" value="Lectin_like"/>
    <property type="match status" value="1"/>
</dbReference>
<dbReference type="InterPro" id="IPR000668">
    <property type="entry name" value="Peptidase_C1A_C"/>
</dbReference>
<dbReference type="InterPro" id="IPR040528">
    <property type="entry name" value="Lectin-like"/>
</dbReference>
<sequence>MDIMNKKAMSVITATAIAISATPMAFADTGLKINDKDTSINQIEPNEEFKEYIEDVENGTVDNTERVPMPFDVDGTRVSGNAARKSRYLPKDYDPRQLGKDTAVKDQENLGVCWAFAGIAGMESYLATNGYGQTDLSEEHMRWWAKGGTNGWNVGDQEGTSNLLSMGYFTSGDGPKLESELKYNTHNTKPSNMNTAKGIDYDVTDAIFIKNNQSDIKNAISKYGGVVSGYGNFSEYTSKDENAYYVDYNIGQNHAVTVVGWDDSYSRDNFTGKVKPEHDGAWLVKNSWGNYNSEGGYFWVSYEDKTLLHAGDNYSIKNIAKKGNKIYQLEKGGYVEMGGKNIVIANVFNFNGHNETIEGVTVGNTSLGSKYEIYYAPVKNGIPQNNNLKLLASGTLNETGYVTIPVNSVHIPLGKGAIVLKMQNEKMATILTDGNTGNVSWFKANANKGESFKLLNGSFVDINVGNSDKKNFAIKAITKENINPNDIIGSNRYETAVKTSQRGWNSANTAIISNGGAIVDALAATPLAAYKDAPVLLTEKNSLKDVTKEELKRLGVGKVYIIGGESVISKNVQSQIESMGISVERISGNDRYATGVAIANEMKSEGAAIDQVAVVNGVSGLADAISFGAAAGQKNIPIILSNKKGETPGAEKILSDSAIEKTYIIGGKAAVPEGVEASLKNPERVSGANRSETNAEIIKKFYNQSNFEYIFVVKDGSEGQDKLIDGLSVGAFAAKKNSPIVLAGKNLSTGQKSALLGKSVEKISQVGGGSNTTVTSQLRNLFK</sequence>
<dbReference type="SUPFAM" id="SSF54001">
    <property type="entry name" value="Cysteine proteinases"/>
    <property type="match status" value="1"/>
</dbReference>
<dbReference type="SMART" id="SM00645">
    <property type="entry name" value="Pept_C1"/>
    <property type="match status" value="1"/>
</dbReference>
<dbReference type="AlphaFoldDB" id="B6G224"/>
<dbReference type="Gene3D" id="3.40.50.12090">
    <property type="match status" value="2"/>
</dbReference>
<dbReference type="InterPro" id="IPR051922">
    <property type="entry name" value="Bact_Sporulation_Assoc"/>
</dbReference>
<dbReference type="eggNOG" id="COG2247">
    <property type="taxonomic scope" value="Bacteria"/>
</dbReference>
<keyword evidence="1" id="KW-0732">Signal</keyword>
<organism evidence="3 4">
    <name type="scientific">Peptacetobacter hiranonis (strain DSM 13275 / JCM 10541 / KCTC 15199 / TO-931)</name>
    <name type="common">Clostridium hiranonis</name>
    <dbReference type="NCBI Taxonomy" id="500633"/>
    <lineage>
        <taxon>Bacteria</taxon>
        <taxon>Bacillati</taxon>
        <taxon>Bacillota</taxon>
        <taxon>Clostridia</taxon>
        <taxon>Peptostreptococcales</taxon>
        <taxon>Peptostreptococcaceae</taxon>
        <taxon>Peptacetobacter</taxon>
    </lineage>
</organism>
<accession>B6G224</accession>
<dbReference type="Proteomes" id="UP000003178">
    <property type="component" value="Unassembled WGS sequence"/>
</dbReference>
<dbReference type="FunFam" id="3.40.50.12090:FF:000001">
    <property type="entry name" value="Cell surface protein"/>
    <property type="match status" value="1"/>
</dbReference>
<dbReference type="EMBL" id="ABWP01000086">
    <property type="protein sequence ID" value="EEA84168.1"/>
    <property type="molecule type" value="Genomic_DNA"/>
</dbReference>
<keyword evidence="3" id="KW-0378">Hydrolase</keyword>
<dbReference type="STRING" id="500633.CLOHIR_02186"/>
<comment type="caution">
    <text evidence="3">The sequence shown here is derived from an EMBL/GenBank/DDBJ whole genome shotgun (WGS) entry which is preliminary data.</text>
</comment>
<evidence type="ECO:0000259" key="2">
    <source>
        <dbReference type="SMART" id="SM00645"/>
    </source>
</evidence>
<dbReference type="Pfam" id="PF00112">
    <property type="entry name" value="Peptidase_C1"/>
    <property type="match status" value="1"/>
</dbReference>
<dbReference type="HOGENOM" id="CLU_357791_0_0_9"/>
<reference evidence="3 4" key="1">
    <citation type="submission" date="2008-09" db="EMBL/GenBank/DDBJ databases">
        <authorList>
            <person name="Fulton L."/>
            <person name="Clifton S."/>
            <person name="Fulton B."/>
            <person name="Xu J."/>
            <person name="Minx P."/>
            <person name="Pepin K.H."/>
            <person name="Johnson M."/>
            <person name="Thiruvilangam P."/>
            <person name="Bhonagiri V."/>
            <person name="Nash W.E."/>
            <person name="Mardis E.R."/>
            <person name="Wilson R.K."/>
        </authorList>
    </citation>
    <scope>NUCLEOTIDE SEQUENCE [LARGE SCALE GENOMIC DNA]</scope>
    <source>
        <strain evidence="3 4">DSM 13275</strain>
    </source>
</reference>
<dbReference type="PANTHER" id="PTHR30032">
    <property type="entry name" value="N-ACETYLMURAMOYL-L-ALANINE AMIDASE-RELATED"/>
    <property type="match status" value="1"/>
</dbReference>
<dbReference type="PANTHER" id="PTHR30032:SF8">
    <property type="entry name" value="GERMINATION-SPECIFIC N-ACETYLMURAMOYL-L-ALANINE AMIDASE"/>
    <property type="match status" value="1"/>
</dbReference>
<name>B6G224_PEPHT</name>
<feature type="signal peptide" evidence="1">
    <location>
        <begin position="1"/>
        <end position="27"/>
    </location>
</feature>
<dbReference type="eggNOG" id="COG4870">
    <property type="taxonomic scope" value="Bacteria"/>
</dbReference>
<dbReference type="PROSITE" id="PS00139">
    <property type="entry name" value="THIOL_PROTEASE_CYS"/>
    <property type="match status" value="1"/>
</dbReference>
<keyword evidence="3" id="KW-0645">Protease</keyword>
<gene>
    <name evidence="3" type="ORF">CLOHIR_02186</name>
</gene>
<evidence type="ECO:0000313" key="4">
    <source>
        <dbReference type="Proteomes" id="UP000003178"/>
    </source>
</evidence>
<dbReference type="GO" id="GO:0006508">
    <property type="term" value="P:proteolysis"/>
    <property type="evidence" value="ECO:0007669"/>
    <property type="project" value="UniProtKB-KW"/>
</dbReference>
<dbReference type="InterPro" id="IPR000169">
    <property type="entry name" value="Pept_cys_AS"/>
</dbReference>
<dbReference type="InterPro" id="IPR007253">
    <property type="entry name" value="Cell_wall-bd_2"/>
</dbReference>
<feature type="domain" description="Peptidase C1A papain C-terminal" evidence="2">
    <location>
        <begin position="89"/>
        <end position="317"/>
    </location>
</feature>
<keyword evidence="4" id="KW-1185">Reference proteome</keyword>
<dbReference type="MEROPS" id="C01.167"/>
<dbReference type="CDD" id="cd02619">
    <property type="entry name" value="Peptidase_C1"/>
    <property type="match status" value="1"/>
</dbReference>
<dbReference type="Pfam" id="PF04122">
    <property type="entry name" value="CW_binding_2"/>
    <property type="match status" value="3"/>
</dbReference>
<proteinExistence type="predicted"/>